<dbReference type="InterPro" id="IPR027417">
    <property type="entry name" value="P-loop_NTPase"/>
</dbReference>
<keyword evidence="1 3" id="KW-0547">Nucleotide-binding</keyword>
<evidence type="ECO:0000256" key="3">
    <source>
        <dbReference type="PROSITE-ProRule" id="PRU10141"/>
    </source>
</evidence>
<proteinExistence type="predicted"/>
<feature type="binding site" evidence="3">
    <location>
        <position position="97"/>
    </location>
    <ligand>
        <name>ATP</name>
        <dbReference type="ChEBI" id="CHEBI:30616"/>
    </ligand>
</feature>
<sequence length="1303" mass="145189">MQHSNAVLEYKMPLRNDDEFFSVDPSSDTQVRGQRDRDTFQSGVASDPIHPLWSEGDRLGSFVLERLLGKGSSGFVYRAYDENTGTRCALKLLLPAKFENLIRNKLGFRRMISLRHPNLIHVDRIHQLGQFIAFSMEEIKGVTFAQWTQSVADGVADGHVLPLAPGQTEGGQDQGGPAKHAVEAARSTELPLDRAFQQLLTLMHQYASALAMMHSHGLVHRDIKPRNLMVGSNGNGHVIDYGLVGTIDVESDPSGYRDYLVGPRHYFAPETLWDQYYLPASDIFSLGLVLLEAIHILDRGHRKGNDPIQQESIVRSQANPRDDEALIRKSFVGLSSNVPAFLLEACQEMLQRDPGDRPTAAELSRLGSSAAPIGVWFENAIVGREEELMIAYGWIDRIFDGEIGRLHIEGPSGIGKSRLLDDLEHYIKQKRWGQVFRARCRRGENQPLQAFDQICDAIATRYMKNDREVMELDPVSTEILHLAFPVLKKAIRASLSVDPAGKTSKRLDALEAGVRLTKELRIIGPLILIIDDAQWADRDSLNFLDRLHSVSGGMLGVITVSRPEGDLQNSPPTLRLPLSAISDTAAKALLVNAARRCSVSLNDSMIRQLIDAAAGNPFRLIDFSEEFRPGGALHQAAQADGTESGSIAVDGIRHLWRMRVKRLSESAKTVLSYIATADRQVSMRQLGELIGEKESIDAAVSELAQARLVLDEATGGECISVIHDSVTDSLLNTLSDEQKRRCHSEWASLLARQDDGAKMAARIATHFFDAQEPSLAVAYAIMAAENAERYVAKTEAARWHARIIPFVYGAERIERIRQAAITFAEADRPTEAAEYYQLLASEVEQEESIEHQLVATALLMRSGHFSTAQTQLRKLAKALGAPLVKPAWLSKIMLASTPLRLWVARLRDSVGTWGSETASTRDRQRLQLCLSVARPLSMFDNLYAAELNVAGVRDAARYGTEAQRILAETGAAVFGSYDRGAARIRSEVLLQELLPRAVELGNPKAIGDVWAGIVVSNALALRWRRANTSVATCLQHYRSQSDPLSFEISHTRWLDIWAQWNLGQWRPMMDGCNQMCEDALQRNDLFQWMVMSGAAGASAWLMRDQVEQCAKIREDNAKHVMPGVGIQMFNFTEWLANLHLTIYRGDFAKAWDQFESLRPGLMKLPFSRLQLTRVTVLSTGALICLHLLKTECDEQWAVRARGFLQQLKREQNAYADVLALLYGGLLRQLTSSTRTNKKEACRQLTLACQMAKSQQLRPYQLAAQDAIDTVVSGEAVGHLADRMHRHGVKMPVRFSRLYTVDLD</sequence>
<dbReference type="PROSITE" id="PS50011">
    <property type="entry name" value="PROTEIN_KINASE_DOM"/>
    <property type="match status" value="1"/>
</dbReference>
<gene>
    <name evidence="5" type="primary">prkC_16</name>
    <name evidence="5" type="ORF">Poly41_42830</name>
</gene>
<dbReference type="PANTHER" id="PTHR16305">
    <property type="entry name" value="TESTICULAR SOLUBLE ADENYLYL CYCLASE"/>
    <property type="match status" value="1"/>
</dbReference>
<keyword evidence="5" id="KW-0418">Kinase</keyword>
<dbReference type="PROSITE" id="PS00108">
    <property type="entry name" value="PROTEIN_KINASE_ST"/>
    <property type="match status" value="1"/>
</dbReference>
<name>A0A5C6DJQ3_9BACT</name>
<dbReference type="RefSeq" id="WP_146528537.1">
    <property type="nucleotide sequence ID" value="NZ_SJPV01000007.1"/>
</dbReference>
<keyword evidence="2 3" id="KW-0067">ATP-binding</keyword>
<dbReference type="InterPro" id="IPR017441">
    <property type="entry name" value="Protein_kinase_ATP_BS"/>
</dbReference>
<accession>A0A5C6DJQ3</accession>
<dbReference type="PANTHER" id="PTHR16305:SF28">
    <property type="entry name" value="GUANYLATE CYCLASE DOMAIN-CONTAINING PROTEIN"/>
    <property type="match status" value="1"/>
</dbReference>
<dbReference type="PROSITE" id="PS00107">
    <property type="entry name" value="PROTEIN_KINASE_ATP"/>
    <property type="match status" value="1"/>
</dbReference>
<protein>
    <submittedName>
        <fullName evidence="5">Serine/threonine-protein kinase PrkC</fullName>
        <ecNumber evidence="5">2.7.11.1</ecNumber>
    </submittedName>
</protein>
<dbReference type="InterPro" id="IPR011009">
    <property type="entry name" value="Kinase-like_dom_sf"/>
</dbReference>
<reference evidence="5 6" key="1">
    <citation type="submission" date="2019-02" db="EMBL/GenBank/DDBJ databases">
        <title>Deep-cultivation of Planctomycetes and their phenomic and genomic characterization uncovers novel biology.</title>
        <authorList>
            <person name="Wiegand S."/>
            <person name="Jogler M."/>
            <person name="Boedeker C."/>
            <person name="Pinto D."/>
            <person name="Vollmers J."/>
            <person name="Rivas-Marin E."/>
            <person name="Kohn T."/>
            <person name="Peeters S.H."/>
            <person name="Heuer A."/>
            <person name="Rast P."/>
            <person name="Oberbeckmann S."/>
            <person name="Bunk B."/>
            <person name="Jeske O."/>
            <person name="Meyerdierks A."/>
            <person name="Storesund J.E."/>
            <person name="Kallscheuer N."/>
            <person name="Luecker S."/>
            <person name="Lage O.M."/>
            <person name="Pohl T."/>
            <person name="Merkel B.J."/>
            <person name="Hornburger P."/>
            <person name="Mueller R.-W."/>
            <person name="Bruemmer F."/>
            <person name="Labrenz M."/>
            <person name="Spormann A.M."/>
            <person name="Op Den Camp H."/>
            <person name="Overmann J."/>
            <person name="Amann R."/>
            <person name="Jetten M.S.M."/>
            <person name="Mascher T."/>
            <person name="Medema M.H."/>
            <person name="Devos D.P."/>
            <person name="Kaster A.-K."/>
            <person name="Ovreas L."/>
            <person name="Rohde M."/>
            <person name="Galperin M.Y."/>
            <person name="Jogler C."/>
        </authorList>
    </citation>
    <scope>NUCLEOTIDE SEQUENCE [LARGE SCALE GENOMIC DNA]</scope>
    <source>
        <strain evidence="5 6">Poly41</strain>
    </source>
</reference>
<evidence type="ECO:0000256" key="2">
    <source>
        <dbReference type="ARBA" id="ARBA00022840"/>
    </source>
</evidence>
<evidence type="ECO:0000313" key="5">
    <source>
        <dbReference type="EMBL" id="TWU35139.1"/>
    </source>
</evidence>
<dbReference type="GO" id="GO:0005524">
    <property type="term" value="F:ATP binding"/>
    <property type="evidence" value="ECO:0007669"/>
    <property type="project" value="UniProtKB-UniRule"/>
</dbReference>
<feature type="domain" description="Protein kinase" evidence="4">
    <location>
        <begin position="62"/>
        <end position="377"/>
    </location>
</feature>
<dbReference type="GO" id="GO:0004674">
    <property type="term" value="F:protein serine/threonine kinase activity"/>
    <property type="evidence" value="ECO:0007669"/>
    <property type="project" value="UniProtKB-EC"/>
</dbReference>
<dbReference type="CDD" id="cd14014">
    <property type="entry name" value="STKc_PknB_like"/>
    <property type="match status" value="1"/>
</dbReference>
<dbReference type="SUPFAM" id="SSF52540">
    <property type="entry name" value="P-loop containing nucleoside triphosphate hydrolases"/>
    <property type="match status" value="1"/>
</dbReference>
<dbReference type="EC" id="2.7.11.1" evidence="5"/>
<dbReference type="Pfam" id="PF00069">
    <property type="entry name" value="Pkinase"/>
    <property type="match status" value="1"/>
</dbReference>
<dbReference type="SMART" id="SM00220">
    <property type="entry name" value="S_TKc"/>
    <property type="match status" value="1"/>
</dbReference>
<dbReference type="Gene3D" id="1.10.510.10">
    <property type="entry name" value="Transferase(Phosphotransferase) domain 1"/>
    <property type="match status" value="1"/>
</dbReference>
<dbReference type="OrthoDB" id="5476445at2"/>
<dbReference type="GO" id="GO:0005737">
    <property type="term" value="C:cytoplasm"/>
    <property type="evidence" value="ECO:0007669"/>
    <property type="project" value="TreeGrafter"/>
</dbReference>
<dbReference type="Gene3D" id="3.30.200.20">
    <property type="entry name" value="Phosphorylase Kinase, domain 1"/>
    <property type="match status" value="1"/>
</dbReference>
<keyword evidence="6" id="KW-1185">Reference proteome</keyword>
<dbReference type="InterPro" id="IPR008271">
    <property type="entry name" value="Ser/Thr_kinase_AS"/>
</dbReference>
<dbReference type="Pfam" id="PF13191">
    <property type="entry name" value="AAA_16"/>
    <property type="match status" value="1"/>
</dbReference>
<dbReference type="InterPro" id="IPR000719">
    <property type="entry name" value="Prot_kinase_dom"/>
</dbReference>
<evidence type="ECO:0000259" key="4">
    <source>
        <dbReference type="PROSITE" id="PS50011"/>
    </source>
</evidence>
<dbReference type="SUPFAM" id="SSF56112">
    <property type="entry name" value="Protein kinase-like (PK-like)"/>
    <property type="match status" value="1"/>
</dbReference>
<organism evidence="5 6">
    <name type="scientific">Novipirellula artificiosorum</name>
    <dbReference type="NCBI Taxonomy" id="2528016"/>
    <lineage>
        <taxon>Bacteria</taxon>
        <taxon>Pseudomonadati</taxon>
        <taxon>Planctomycetota</taxon>
        <taxon>Planctomycetia</taxon>
        <taxon>Pirellulales</taxon>
        <taxon>Pirellulaceae</taxon>
        <taxon>Novipirellula</taxon>
    </lineage>
</organism>
<dbReference type="Proteomes" id="UP000319143">
    <property type="component" value="Unassembled WGS sequence"/>
</dbReference>
<evidence type="ECO:0000313" key="6">
    <source>
        <dbReference type="Proteomes" id="UP000319143"/>
    </source>
</evidence>
<comment type="caution">
    <text evidence="5">The sequence shown here is derived from an EMBL/GenBank/DDBJ whole genome shotgun (WGS) entry which is preliminary data.</text>
</comment>
<evidence type="ECO:0000256" key="1">
    <source>
        <dbReference type="ARBA" id="ARBA00022741"/>
    </source>
</evidence>
<dbReference type="EMBL" id="SJPV01000007">
    <property type="protein sequence ID" value="TWU35139.1"/>
    <property type="molecule type" value="Genomic_DNA"/>
</dbReference>
<dbReference type="GO" id="GO:0004016">
    <property type="term" value="F:adenylate cyclase activity"/>
    <property type="evidence" value="ECO:0007669"/>
    <property type="project" value="TreeGrafter"/>
</dbReference>
<keyword evidence="5" id="KW-0808">Transferase</keyword>
<dbReference type="InterPro" id="IPR041664">
    <property type="entry name" value="AAA_16"/>
</dbReference>